<organism evidence="9 10">
    <name type="scientific">Streptococcus gallinaceus</name>
    <dbReference type="NCBI Taxonomy" id="165758"/>
    <lineage>
        <taxon>Bacteria</taxon>
        <taxon>Bacillati</taxon>
        <taxon>Bacillota</taxon>
        <taxon>Bacilli</taxon>
        <taxon>Lactobacillales</taxon>
        <taxon>Streptococcaceae</taxon>
        <taxon>Streptococcus</taxon>
    </lineage>
</organism>
<protein>
    <submittedName>
        <fullName evidence="9">Rod shape-determining protein MreD</fullName>
    </submittedName>
</protein>
<dbReference type="Pfam" id="PF04093">
    <property type="entry name" value="MreD"/>
    <property type="match status" value="1"/>
</dbReference>
<evidence type="ECO:0000256" key="4">
    <source>
        <dbReference type="ARBA" id="ARBA00022692"/>
    </source>
</evidence>
<sequence length="171" mass="19666">MNKKYLLYLSPLIFLIAFLIDGQLSTLITNWLPGAMTVSSHILFILSIFYSVDMTLRGQLIIMTALGALYDIYYLNVLGIGLTILPLMVYLIYYFYQQLKFNVLSNITILLVVLFGFEFGSFLLGRLFHLTNLSMYMFVFYNLAPTLLFNCLTLVALQPFFKKIFGITNKT</sequence>
<dbReference type="Proteomes" id="UP001549055">
    <property type="component" value="Unassembled WGS sequence"/>
</dbReference>
<comment type="similarity">
    <text evidence="2">Belongs to the MreD family.</text>
</comment>
<evidence type="ECO:0000313" key="10">
    <source>
        <dbReference type="Proteomes" id="UP001549055"/>
    </source>
</evidence>
<evidence type="ECO:0000313" key="9">
    <source>
        <dbReference type="EMBL" id="MET3645340.1"/>
    </source>
</evidence>
<evidence type="ECO:0000256" key="6">
    <source>
        <dbReference type="ARBA" id="ARBA00022989"/>
    </source>
</evidence>
<keyword evidence="5" id="KW-0133">Cell shape</keyword>
<keyword evidence="6 8" id="KW-1133">Transmembrane helix</keyword>
<evidence type="ECO:0000256" key="2">
    <source>
        <dbReference type="ARBA" id="ARBA00007776"/>
    </source>
</evidence>
<evidence type="ECO:0000256" key="3">
    <source>
        <dbReference type="ARBA" id="ARBA00022475"/>
    </source>
</evidence>
<feature type="transmembrane region" description="Helical" evidence="8">
    <location>
        <begin position="31"/>
        <end position="52"/>
    </location>
</feature>
<comment type="subcellular location">
    <subcellularLocation>
        <location evidence="1">Cell membrane</location>
        <topology evidence="1">Multi-pass membrane protein</topology>
    </subcellularLocation>
</comment>
<feature type="transmembrane region" description="Helical" evidence="8">
    <location>
        <begin position="103"/>
        <end position="124"/>
    </location>
</feature>
<evidence type="ECO:0000256" key="7">
    <source>
        <dbReference type="ARBA" id="ARBA00023136"/>
    </source>
</evidence>
<evidence type="ECO:0000256" key="5">
    <source>
        <dbReference type="ARBA" id="ARBA00022960"/>
    </source>
</evidence>
<dbReference type="RefSeq" id="WP_253366341.1">
    <property type="nucleotide sequence ID" value="NZ_JALJXU010000011.1"/>
</dbReference>
<evidence type="ECO:0000256" key="8">
    <source>
        <dbReference type="SAM" id="Phobius"/>
    </source>
</evidence>
<evidence type="ECO:0000256" key="1">
    <source>
        <dbReference type="ARBA" id="ARBA00004651"/>
    </source>
</evidence>
<accession>A0ABV2JN42</accession>
<dbReference type="EMBL" id="JBEPMK010000009">
    <property type="protein sequence ID" value="MET3645340.1"/>
    <property type="molecule type" value="Genomic_DNA"/>
</dbReference>
<name>A0ABV2JN42_9STRE</name>
<feature type="transmembrane region" description="Helical" evidence="8">
    <location>
        <begin position="136"/>
        <end position="157"/>
    </location>
</feature>
<keyword evidence="7 8" id="KW-0472">Membrane</keyword>
<comment type="caution">
    <text evidence="9">The sequence shown here is derived from an EMBL/GenBank/DDBJ whole genome shotgun (WGS) entry which is preliminary data.</text>
</comment>
<keyword evidence="4 8" id="KW-0812">Transmembrane</keyword>
<feature type="transmembrane region" description="Helical" evidence="8">
    <location>
        <begin position="72"/>
        <end position="96"/>
    </location>
</feature>
<gene>
    <name evidence="9" type="ORF">ABID27_001991</name>
</gene>
<feature type="transmembrane region" description="Helical" evidence="8">
    <location>
        <begin position="6"/>
        <end position="24"/>
    </location>
</feature>
<keyword evidence="10" id="KW-1185">Reference proteome</keyword>
<dbReference type="InterPro" id="IPR007227">
    <property type="entry name" value="Cell_shape_determining_MreD"/>
</dbReference>
<dbReference type="NCBIfam" id="TIGR03426">
    <property type="entry name" value="shape_MreD"/>
    <property type="match status" value="1"/>
</dbReference>
<reference evidence="9 10" key="1">
    <citation type="submission" date="2024-06" db="EMBL/GenBank/DDBJ databases">
        <title>Genomic Encyclopedia of Type Strains, Phase IV (KMG-IV): sequencing the most valuable type-strain genomes for metagenomic binning, comparative biology and taxonomic classification.</title>
        <authorList>
            <person name="Goeker M."/>
        </authorList>
    </citation>
    <scope>NUCLEOTIDE SEQUENCE [LARGE SCALE GENOMIC DNA]</scope>
    <source>
        <strain evidence="9 10">DSM 15349</strain>
    </source>
</reference>
<keyword evidence="3" id="KW-1003">Cell membrane</keyword>
<proteinExistence type="inferred from homology"/>